<evidence type="ECO:0000259" key="6">
    <source>
        <dbReference type="Pfam" id="PF25954"/>
    </source>
</evidence>
<dbReference type="Gene3D" id="2.40.50.100">
    <property type="match status" value="1"/>
</dbReference>
<dbReference type="GO" id="GO:1990281">
    <property type="term" value="C:efflux pump complex"/>
    <property type="evidence" value="ECO:0007669"/>
    <property type="project" value="TreeGrafter"/>
</dbReference>
<dbReference type="Pfam" id="PF25917">
    <property type="entry name" value="BSH_RND"/>
    <property type="match status" value="1"/>
</dbReference>
<feature type="domain" description="CusB-like beta-barrel" evidence="6">
    <location>
        <begin position="223"/>
        <end position="294"/>
    </location>
</feature>
<feature type="domain" description="Multidrug resistance protein MdtA-like C-terminal permuted SH3" evidence="7">
    <location>
        <begin position="304"/>
        <end position="360"/>
    </location>
</feature>
<proteinExistence type="inferred from homology"/>
<accession>A0A3L7JFM2</accession>
<dbReference type="Pfam" id="PF25954">
    <property type="entry name" value="Beta-barrel_RND_2"/>
    <property type="match status" value="1"/>
</dbReference>
<feature type="region of interest" description="Disordered" evidence="4">
    <location>
        <begin position="366"/>
        <end position="392"/>
    </location>
</feature>
<dbReference type="InterPro" id="IPR058627">
    <property type="entry name" value="MdtA-like_C"/>
</dbReference>
<comment type="similarity">
    <text evidence="2">Belongs to the membrane fusion protein (MFP) (TC 8.A.1) family.</text>
</comment>
<dbReference type="Gene3D" id="2.40.420.20">
    <property type="match status" value="1"/>
</dbReference>
<evidence type="ECO:0000259" key="7">
    <source>
        <dbReference type="Pfam" id="PF25967"/>
    </source>
</evidence>
<name>A0A3L7JFM2_9HYPH</name>
<reference evidence="8 9" key="1">
    <citation type="submission" date="2018-10" db="EMBL/GenBank/DDBJ databases">
        <title>Notoacmeibacter sp. M2BS9Y-3-1, whole genome shotgun sequence.</title>
        <authorList>
            <person name="Tuo L."/>
        </authorList>
    </citation>
    <scope>NUCLEOTIDE SEQUENCE [LARGE SCALE GENOMIC DNA]</scope>
    <source>
        <strain evidence="8 9">M2BS9Y-3-1</strain>
    </source>
</reference>
<evidence type="ECO:0000313" key="9">
    <source>
        <dbReference type="Proteomes" id="UP000281094"/>
    </source>
</evidence>
<dbReference type="InterPro" id="IPR058625">
    <property type="entry name" value="MdtA-like_BSH"/>
</dbReference>
<keyword evidence="9" id="KW-1185">Reference proteome</keyword>
<dbReference type="FunFam" id="2.40.30.170:FF:000010">
    <property type="entry name" value="Efflux RND transporter periplasmic adaptor subunit"/>
    <property type="match status" value="1"/>
</dbReference>
<keyword evidence="3" id="KW-0813">Transport</keyword>
<dbReference type="Proteomes" id="UP000281094">
    <property type="component" value="Unassembled WGS sequence"/>
</dbReference>
<dbReference type="NCBIfam" id="TIGR01730">
    <property type="entry name" value="RND_mfp"/>
    <property type="match status" value="1"/>
</dbReference>
<dbReference type="EMBL" id="RCWN01000001">
    <property type="protein sequence ID" value="RLQ88391.1"/>
    <property type="molecule type" value="Genomic_DNA"/>
</dbReference>
<dbReference type="GO" id="GO:0015562">
    <property type="term" value="F:efflux transmembrane transporter activity"/>
    <property type="evidence" value="ECO:0007669"/>
    <property type="project" value="TreeGrafter"/>
</dbReference>
<protein>
    <submittedName>
        <fullName evidence="8">Efflux RND transporter periplasmic adaptor subunit</fullName>
    </submittedName>
</protein>
<evidence type="ECO:0000313" key="8">
    <source>
        <dbReference type="EMBL" id="RLQ88391.1"/>
    </source>
</evidence>
<feature type="domain" description="Multidrug resistance protein MdtA-like barrel-sandwich hybrid" evidence="5">
    <location>
        <begin position="89"/>
        <end position="209"/>
    </location>
</feature>
<dbReference type="InterPro" id="IPR058792">
    <property type="entry name" value="Beta-barrel_RND_2"/>
</dbReference>
<organism evidence="8 9">
    <name type="scientific">Notoacmeibacter ruber</name>
    <dbReference type="NCBI Taxonomy" id="2670375"/>
    <lineage>
        <taxon>Bacteria</taxon>
        <taxon>Pseudomonadati</taxon>
        <taxon>Pseudomonadota</taxon>
        <taxon>Alphaproteobacteria</taxon>
        <taxon>Hyphomicrobiales</taxon>
        <taxon>Notoacmeibacteraceae</taxon>
        <taxon>Notoacmeibacter</taxon>
    </lineage>
</organism>
<dbReference type="Gene3D" id="1.10.287.470">
    <property type="entry name" value="Helix hairpin bin"/>
    <property type="match status" value="1"/>
</dbReference>
<dbReference type="SUPFAM" id="SSF111369">
    <property type="entry name" value="HlyD-like secretion proteins"/>
    <property type="match status" value="1"/>
</dbReference>
<dbReference type="PANTHER" id="PTHR30469">
    <property type="entry name" value="MULTIDRUG RESISTANCE PROTEIN MDTA"/>
    <property type="match status" value="1"/>
</dbReference>
<dbReference type="PANTHER" id="PTHR30469:SF13">
    <property type="entry name" value="HAE1 FAMILY EFFLUX PUMP MFP COMPONENT"/>
    <property type="match status" value="1"/>
</dbReference>
<evidence type="ECO:0000256" key="1">
    <source>
        <dbReference type="ARBA" id="ARBA00004196"/>
    </source>
</evidence>
<dbReference type="AlphaFoldDB" id="A0A3L7JFM2"/>
<dbReference type="Pfam" id="PF25967">
    <property type="entry name" value="RND-MFP_C"/>
    <property type="match status" value="1"/>
</dbReference>
<evidence type="ECO:0000256" key="3">
    <source>
        <dbReference type="ARBA" id="ARBA00022448"/>
    </source>
</evidence>
<evidence type="ECO:0000256" key="2">
    <source>
        <dbReference type="ARBA" id="ARBA00009477"/>
    </source>
</evidence>
<sequence>MACLLVVVVASAIWLRLDPNAGSVLNDTGLSALTFLTPETEQEGAAGGPRGGGRRMGGFGAAPLVTVAEVGEASMDKRFSTIGTGLSLRSVTLRPNEAGQVESIEVETGDKVQAGDLIIQLQDDAEVLAVERAQLAVDQAREKVERYGRLSNRGTISSVETDQARTDLATAEVELKEAKFHLSQRRVEAPIDGVAGIVEIDPGEMLTTSSDIVRIEDFSSLQVTFYVPERLAASMVVGKAFEAQTDAVPDRSFEGEIVGVDNRLEEASRTLRVRGKIPNEEGLLRPGMSFRIGFELKGNPRLSVPPLAVQWSTDGAYVWTLDDDRKVGRAPISIVQRNAEQVLVASDSLSVGTLVVQEGVESVREGGGVRIDEAGAGGSTASIEPTQTERND</sequence>
<dbReference type="Gene3D" id="2.40.30.170">
    <property type="match status" value="1"/>
</dbReference>
<comment type="caution">
    <text evidence="8">The sequence shown here is derived from an EMBL/GenBank/DDBJ whole genome shotgun (WGS) entry which is preliminary data.</text>
</comment>
<evidence type="ECO:0000259" key="5">
    <source>
        <dbReference type="Pfam" id="PF25917"/>
    </source>
</evidence>
<gene>
    <name evidence="8" type="ORF">D8780_09435</name>
</gene>
<dbReference type="InterPro" id="IPR006143">
    <property type="entry name" value="RND_pump_MFP"/>
</dbReference>
<comment type="subcellular location">
    <subcellularLocation>
        <location evidence="1">Cell envelope</location>
    </subcellularLocation>
</comment>
<evidence type="ECO:0000256" key="4">
    <source>
        <dbReference type="SAM" id="MobiDB-lite"/>
    </source>
</evidence>